<gene>
    <name evidence="3" type="ORF">CWS20_15795</name>
</gene>
<accession>A0A2N0ZEW5</accession>
<dbReference type="Pfam" id="PF00079">
    <property type="entry name" value="Serpin"/>
    <property type="match status" value="1"/>
</dbReference>
<dbReference type="InterPro" id="IPR023796">
    <property type="entry name" value="Serpin_dom"/>
</dbReference>
<dbReference type="InterPro" id="IPR042185">
    <property type="entry name" value="Serpin_sf_2"/>
</dbReference>
<dbReference type="PANTHER" id="PTHR11461:SF211">
    <property type="entry name" value="GH10112P-RELATED"/>
    <property type="match status" value="1"/>
</dbReference>
<dbReference type="Gene3D" id="2.30.39.10">
    <property type="entry name" value="Alpha-1-antitrypsin, domain 1"/>
    <property type="match status" value="1"/>
</dbReference>
<comment type="similarity">
    <text evidence="1">Belongs to the serpin family.</text>
</comment>
<evidence type="ECO:0000313" key="3">
    <source>
        <dbReference type="EMBL" id="PKG28061.1"/>
    </source>
</evidence>
<proteinExistence type="inferred from homology"/>
<reference evidence="3 4" key="1">
    <citation type="journal article" date="2010" name="Int. J. Syst. Evol. Microbiol.">
        <title>Bacillus horneckiae sp. nov., isolated from a spacecraft-assembly clean room.</title>
        <authorList>
            <person name="Vaishampayan P."/>
            <person name="Probst A."/>
            <person name="Krishnamurthi S."/>
            <person name="Ghosh S."/>
            <person name="Osman S."/>
            <person name="McDowall A."/>
            <person name="Ruckmani A."/>
            <person name="Mayilraj S."/>
            <person name="Venkateswaran K."/>
        </authorList>
    </citation>
    <scope>NUCLEOTIDE SEQUENCE [LARGE SCALE GENOMIC DNA]</scope>
    <source>
        <strain evidence="4">1PO1SC</strain>
    </source>
</reference>
<dbReference type="InterPro" id="IPR042178">
    <property type="entry name" value="Serpin_sf_1"/>
</dbReference>
<dbReference type="PROSITE" id="PS00284">
    <property type="entry name" value="SERPIN"/>
    <property type="match status" value="1"/>
</dbReference>
<dbReference type="PANTHER" id="PTHR11461">
    <property type="entry name" value="SERINE PROTEASE INHIBITOR, SERPIN"/>
    <property type="match status" value="1"/>
</dbReference>
<dbReference type="InterPro" id="IPR023795">
    <property type="entry name" value="Serpin_CS"/>
</dbReference>
<name>A0A2N0ZEW5_9BACI</name>
<evidence type="ECO:0000313" key="4">
    <source>
        <dbReference type="Proteomes" id="UP000233343"/>
    </source>
</evidence>
<organism evidence="3 4">
    <name type="scientific">Cytobacillus horneckiae</name>
    <dbReference type="NCBI Taxonomy" id="549687"/>
    <lineage>
        <taxon>Bacteria</taxon>
        <taxon>Bacillati</taxon>
        <taxon>Bacillota</taxon>
        <taxon>Bacilli</taxon>
        <taxon>Bacillales</taxon>
        <taxon>Bacillaceae</taxon>
        <taxon>Cytobacillus</taxon>
    </lineage>
</organism>
<dbReference type="EMBL" id="PISD01000033">
    <property type="protein sequence ID" value="PKG28061.1"/>
    <property type="molecule type" value="Genomic_DNA"/>
</dbReference>
<evidence type="ECO:0000256" key="1">
    <source>
        <dbReference type="RuleBase" id="RU000411"/>
    </source>
</evidence>
<dbReference type="InterPro" id="IPR000215">
    <property type="entry name" value="Serpin_fam"/>
</dbReference>
<dbReference type="PROSITE" id="PS51257">
    <property type="entry name" value="PROKAR_LIPOPROTEIN"/>
    <property type="match status" value="1"/>
</dbReference>
<evidence type="ECO:0000259" key="2">
    <source>
        <dbReference type="SMART" id="SM00093"/>
    </source>
</evidence>
<sequence length="405" mass="45472">MKRWIGVIFLTGTFLTGCGASGSEGGAETPVQFGEEDYKELLSANNQLGMEMFSEVERDENGNVFISPASLSMALSMLYNGAEGETKKEIANVLQVNGLDVKELNEANASLIDKLQKDSALIQLDIANSMWIDPKYNFQKEFAEVNQGYFHAEMKEIESADNINKWVEEATNGKIKDMVKAPLDPNLTAMLINAIYFKGDWQFAFNEEETDEGEFLKGDGSAVSVPFMRMKEELAYLSTDDFQAVSLPYGDGEMSMKIFLPNENSSIEEFEKMLTLENWESWNKEFTEKEGTVVFPKFELEYETQLNETLQKLGMPTVFTSQAELTKVIDDEGPFAVSEVKQKTFLEVNEKGTEAAAATSVAIVKMSLQDQPFHIEMNRPFFFTITDNDTGMNLFMGTISNPEKL</sequence>
<protein>
    <recommendedName>
        <fullName evidence="2">Serpin domain-containing protein</fullName>
    </recommendedName>
</protein>
<dbReference type="GO" id="GO:0005615">
    <property type="term" value="C:extracellular space"/>
    <property type="evidence" value="ECO:0007669"/>
    <property type="project" value="InterPro"/>
</dbReference>
<dbReference type="Gene3D" id="3.30.497.10">
    <property type="entry name" value="Antithrombin, subunit I, domain 2"/>
    <property type="match status" value="1"/>
</dbReference>
<dbReference type="InterPro" id="IPR036186">
    <property type="entry name" value="Serpin_sf"/>
</dbReference>
<dbReference type="Proteomes" id="UP000233343">
    <property type="component" value="Unassembled WGS sequence"/>
</dbReference>
<dbReference type="CDD" id="cd19588">
    <property type="entry name" value="serpin_miropin-like"/>
    <property type="match status" value="1"/>
</dbReference>
<dbReference type="SUPFAM" id="SSF56574">
    <property type="entry name" value="Serpins"/>
    <property type="match status" value="1"/>
</dbReference>
<dbReference type="GO" id="GO:0004867">
    <property type="term" value="F:serine-type endopeptidase inhibitor activity"/>
    <property type="evidence" value="ECO:0007669"/>
    <property type="project" value="InterPro"/>
</dbReference>
<dbReference type="AlphaFoldDB" id="A0A2N0ZEW5"/>
<dbReference type="SMART" id="SM00093">
    <property type="entry name" value="SERPIN"/>
    <property type="match status" value="1"/>
</dbReference>
<keyword evidence="4" id="KW-1185">Reference proteome</keyword>
<comment type="caution">
    <text evidence="3">The sequence shown here is derived from an EMBL/GenBank/DDBJ whole genome shotgun (WGS) entry which is preliminary data.</text>
</comment>
<feature type="domain" description="Serpin" evidence="2">
    <location>
        <begin position="50"/>
        <end position="402"/>
    </location>
</feature>
<dbReference type="RefSeq" id="WP_083957304.1">
    <property type="nucleotide sequence ID" value="NZ_JAMAUX010000001.1"/>
</dbReference>